<organism evidence="5 6">
    <name type="scientific">Caenorhabditis bovis</name>
    <dbReference type="NCBI Taxonomy" id="2654633"/>
    <lineage>
        <taxon>Eukaryota</taxon>
        <taxon>Metazoa</taxon>
        <taxon>Ecdysozoa</taxon>
        <taxon>Nematoda</taxon>
        <taxon>Chromadorea</taxon>
        <taxon>Rhabditida</taxon>
        <taxon>Rhabditina</taxon>
        <taxon>Rhabditomorpha</taxon>
        <taxon>Rhabditoidea</taxon>
        <taxon>Rhabditidae</taxon>
        <taxon>Peloderinae</taxon>
        <taxon>Caenorhabditis</taxon>
    </lineage>
</organism>
<name>A0A8S1F361_9PELO</name>
<feature type="compositionally biased region" description="Pro residues" evidence="3">
    <location>
        <begin position="186"/>
        <end position="201"/>
    </location>
</feature>
<gene>
    <name evidence="5" type="ORF">CBOVIS_LOCUS10221</name>
</gene>
<feature type="region of interest" description="Disordered" evidence="3">
    <location>
        <begin position="246"/>
        <end position="324"/>
    </location>
</feature>
<dbReference type="Gene3D" id="2.30.30.40">
    <property type="entry name" value="SH3 Domains"/>
    <property type="match status" value="2"/>
</dbReference>
<accession>A0A8S1F361</accession>
<dbReference type="SUPFAM" id="SSF50044">
    <property type="entry name" value="SH3-domain"/>
    <property type="match status" value="2"/>
</dbReference>
<evidence type="ECO:0000256" key="2">
    <source>
        <dbReference type="PROSITE-ProRule" id="PRU00192"/>
    </source>
</evidence>
<dbReference type="AlphaFoldDB" id="A0A8S1F361"/>
<evidence type="ECO:0000256" key="1">
    <source>
        <dbReference type="ARBA" id="ARBA00022443"/>
    </source>
</evidence>
<evidence type="ECO:0000313" key="6">
    <source>
        <dbReference type="Proteomes" id="UP000494206"/>
    </source>
</evidence>
<evidence type="ECO:0000313" key="5">
    <source>
        <dbReference type="EMBL" id="CAB3408438.1"/>
    </source>
</evidence>
<evidence type="ECO:0000256" key="3">
    <source>
        <dbReference type="SAM" id="MobiDB-lite"/>
    </source>
</evidence>
<feature type="compositionally biased region" description="Low complexity" evidence="3">
    <location>
        <begin position="210"/>
        <end position="225"/>
    </location>
</feature>
<dbReference type="Pfam" id="PF14604">
    <property type="entry name" value="SH3_9"/>
    <property type="match status" value="1"/>
</dbReference>
<feature type="region of interest" description="Disordered" evidence="3">
    <location>
        <begin position="185"/>
        <end position="226"/>
    </location>
</feature>
<evidence type="ECO:0000259" key="4">
    <source>
        <dbReference type="PROSITE" id="PS50002"/>
    </source>
</evidence>
<reference evidence="5 6" key="1">
    <citation type="submission" date="2020-04" db="EMBL/GenBank/DDBJ databases">
        <authorList>
            <person name="Laetsch R D."/>
            <person name="Stevens L."/>
            <person name="Kumar S."/>
            <person name="Blaxter L. M."/>
        </authorList>
    </citation>
    <scope>NUCLEOTIDE SEQUENCE [LARGE SCALE GENOMIC DNA]</scope>
</reference>
<dbReference type="Proteomes" id="UP000494206">
    <property type="component" value="Unassembled WGS sequence"/>
</dbReference>
<dbReference type="SMART" id="SM00326">
    <property type="entry name" value="SH3"/>
    <property type="match status" value="2"/>
</dbReference>
<dbReference type="OrthoDB" id="10255964at2759"/>
<dbReference type="InterPro" id="IPR001452">
    <property type="entry name" value="SH3_domain"/>
</dbReference>
<dbReference type="EMBL" id="CADEPM010000007">
    <property type="protein sequence ID" value="CAB3408438.1"/>
    <property type="molecule type" value="Genomic_DNA"/>
</dbReference>
<feature type="compositionally biased region" description="Polar residues" evidence="3">
    <location>
        <begin position="249"/>
        <end position="276"/>
    </location>
</feature>
<feature type="domain" description="SH3" evidence="4">
    <location>
        <begin position="42"/>
        <end position="103"/>
    </location>
</feature>
<sequence>MTQVAEAEVVTGNVKDIVNRLSRDMTNRVPFSVQHQNERQPKQPQLYIGTFEYTAQQPDELTFAVGDIIEFIEDVEDGWSKGKLKSTGQIGMFPTNFVALKQMARVKFLYVPQHTDELALSELDTLITIISKECGDAGWFEGEIHGKRGLFPDNFVELVHVPVATESGAKFSSCLGANRLNFVANKPPPANPPQPAVPPKPVKLKNDPIAATSSAAPPTSTATPSKNNFAALREKMSSNLKVVAPEQVASVQQKSSEQRNSTGSEPVAETDTNASGDQVPELNHVTKSRARPPKSRPMSMVLNRNRSSDESPMGRLNSPTSTLSVAANPLSTSMFVTSKETSSFNAVPSPFKQAAAISPPSSVSKPALKPVLSNNLTEGETRKKTPSPEPITLKSAEEIPIVSKPPSEFVTRAEYEAVLERLKSLENRLAAIERHQKL</sequence>
<dbReference type="PANTHER" id="PTHR14167:SF92">
    <property type="entry name" value="CIN85 AND CD2AP RELATED, ISOFORM J"/>
    <property type="match status" value="1"/>
</dbReference>
<dbReference type="PANTHER" id="PTHR14167">
    <property type="entry name" value="SH3 DOMAIN-CONTAINING"/>
    <property type="match status" value="1"/>
</dbReference>
<dbReference type="Pfam" id="PF00018">
    <property type="entry name" value="SH3_1"/>
    <property type="match status" value="1"/>
</dbReference>
<dbReference type="GO" id="GO:0016477">
    <property type="term" value="P:cell migration"/>
    <property type="evidence" value="ECO:0007669"/>
    <property type="project" value="TreeGrafter"/>
</dbReference>
<dbReference type="InterPro" id="IPR036028">
    <property type="entry name" value="SH3-like_dom_sf"/>
</dbReference>
<dbReference type="PROSITE" id="PS50002">
    <property type="entry name" value="SH3"/>
    <property type="match status" value="1"/>
</dbReference>
<comment type="caution">
    <text evidence="5">The sequence shown here is derived from an EMBL/GenBank/DDBJ whole genome shotgun (WGS) entry which is preliminary data.</text>
</comment>
<proteinExistence type="predicted"/>
<dbReference type="PRINTS" id="PR00452">
    <property type="entry name" value="SH3DOMAIN"/>
</dbReference>
<dbReference type="GO" id="GO:0007015">
    <property type="term" value="P:actin filament organization"/>
    <property type="evidence" value="ECO:0007669"/>
    <property type="project" value="TreeGrafter"/>
</dbReference>
<keyword evidence="1 2" id="KW-0728">SH3 domain</keyword>
<protein>
    <recommendedName>
        <fullName evidence="4">SH3 domain-containing protein</fullName>
    </recommendedName>
</protein>
<keyword evidence="6" id="KW-1185">Reference proteome</keyword>
<dbReference type="InterPro" id="IPR050384">
    <property type="entry name" value="Endophilin_SH3RF"/>
</dbReference>